<dbReference type="Pfam" id="PF23321">
    <property type="entry name" value="R1_ABCA1"/>
    <property type="match status" value="1"/>
</dbReference>
<feature type="transmembrane region" description="Helical" evidence="6">
    <location>
        <begin position="619"/>
        <end position="640"/>
    </location>
</feature>
<gene>
    <name evidence="10" type="ORF">I79_015031</name>
</gene>
<dbReference type="Proteomes" id="UP000001075">
    <property type="component" value="Unassembled WGS sequence"/>
</dbReference>
<feature type="domain" description="ABC-2 type transporter transmembrane" evidence="8">
    <location>
        <begin position="448"/>
        <end position="626"/>
    </location>
</feature>
<dbReference type="GO" id="GO:0005524">
    <property type="term" value="F:ATP binding"/>
    <property type="evidence" value="ECO:0007669"/>
    <property type="project" value="UniProtKB-KW"/>
</dbReference>
<feature type="domain" description="ABC transporter" evidence="7">
    <location>
        <begin position="655"/>
        <end position="745"/>
    </location>
</feature>
<dbReference type="InterPro" id="IPR056264">
    <property type="entry name" value="R2_ABCA1-4-like"/>
</dbReference>
<evidence type="ECO:0000256" key="6">
    <source>
        <dbReference type="SAM" id="Phobius"/>
    </source>
</evidence>
<proteinExistence type="predicted"/>
<dbReference type="GO" id="GO:0016887">
    <property type="term" value="F:ATP hydrolysis activity"/>
    <property type="evidence" value="ECO:0007669"/>
    <property type="project" value="InterPro"/>
</dbReference>
<comment type="subcellular location">
    <subcellularLocation>
        <location evidence="1">Membrane</location>
        <topology evidence="1">Multi-pass membrane protein</topology>
    </subcellularLocation>
</comment>
<evidence type="ECO:0000259" key="8">
    <source>
        <dbReference type="Pfam" id="PF12698"/>
    </source>
</evidence>
<evidence type="ECO:0000313" key="10">
    <source>
        <dbReference type="EMBL" id="EGW07527.1"/>
    </source>
</evidence>
<evidence type="ECO:0000256" key="3">
    <source>
        <dbReference type="ARBA" id="ARBA00022989"/>
    </source>
</evidence>
<keyword evidence="10" id="KW-0067">ATP-binding</keyword>
<dbReference type="GO" id="GO:0005319">
    <property type="term" value="F:lipid transporter activity"/>
    <property type="evidence" value="ECO:0007669"/>
    <property type="project" value="TreeGrafter"/>
</dbReference>
<feature type="transmembrane region" description="Helical" evidence="6">
    <location>
        <begin position="512"/>
        <end position="534"/>
    </location>
</feature>
<dbReference type="InParanoid" id="G3HVP1"/>
<dbReference type="Gene3D" id="3.40.50.300">
    <property type="entry name" value="P-loop containing nucleotide triphosphate hydrolases"/>
    <property type="match status" value="2"/>
</dbReference>
<dbReference type="InterPro" id="IPR027417">
    <property type="entry name" value="P-loop_NTPase"/>
</dbReference>
<dbReference type="eggNOG" id="KOG0059">
    <property type="taxonomic scope" value="Eukaryota"/>
</dbReference>
<keyword evidence="10" id="KW-0547">Nucleotide-binding</keyword>
<feature type="transmembrane region" description="Helical" evidence="6">
    <location>
        <begin position="372"/>
        <end position="393"/>
    </location>
</feature>
<protein>
    <submittedName>
        <fullName evidence="10">ATP-binding cassette sub-family A member 12</fullName>
    </submittedName>
</protein>
<keyword evidence="2 6" id="KW-0812">Transmembrane</keyword>
<accession>G3HVP1</accession>
<organism evidence="10 11">
    <name type="scientific">Cricetulus griseus</name>
    <name type="common">Chinese hamster</name>
    <name type="synonym">Cricetulus barabensis griseus</name>
    <dbReference type="NCBI Taxonomy" id="10029"/>
    <lineage>
        <taxon>Eukaryota</taxon>
        <taxon>Metazoa</taxon>
        <taxon>Chordata</taxon>
        <taxon>Craniata</taxon>
        <taxon>Vertebrata</taxon>
        <taxon>Euteleostomi</taxon>
        <taxon>Mammalia</taxon>
        <taxon>Eutheria</taxon>
        <taxon>Euarchontoglires</taxon>
        <taxon>Glires</taxon>
        <taxon>Rodentia</taxon>
        <taxon>Myomorpha</taxon>
        <taxon>Muroidea</taxon>
        <taxon>Cricetidae</taxon>
        <taxon>Cricetinae</taxon>
        <taxon>Cricetulus</taxon>
    </lineage>
</organism>
<dbReference type="PANTHER" id="PTHR19229:SF29">
    <property type="entry name" value="GLUCOSYLCERAMIDE TRANSPORTER ABCA12"/>
    <property type="match status" value="1"/>
</dbReference>
<dbReference type="SUPFAM" id="SSF52540">
    <property type="entry name" value="P-loop containing nucleoside triphosphate hydrolases"/>
    <property type="match status" value="2"/>
</dbReference>
<dbReference type="InterPro" id="IPR013525">
    <property type="entry name" value="ABC2_TM"/>
</dbReference>
<dbReference type="GlyGen" id="G3HVP1">
    <property type="glycosylation" value="1 site"/>
</dbReference>
<keyword evidence="4 6" id="KW-0472">Membrane</keyword>
<evidence type="ECO:0000313" key="11">
    <source>
        <dbReference type="Proteomes" id="UP000001075"/>
    </source>
</evidence>
<dbReference type="EMBL" id="JH000784">
    <property type="protein sequence ID" value="EGW07527.1"/>
    <property type="molecule type" value="Genomic_DNA"/>
</dbReference>
<dbReference type="GO" id="GO:0016020">
    <property type="term" value="C:membrane"/>
    <property type="evidence" value="ECO:0007669"/>
    <property type="project" value="UniProtKB-SubCell"/>
</dbReference>
<dbReference type="InterPro" id="IPR003439">
    <property type="entry name" value="ABC_transporter-like_ATP-bd"/>
</dbReference>
<name>G3HVP1_CRIGR</name>
<evidence type="ECO:0000259" key="9">
    <source>
        <dbReference type="Pfam" id="PF23321"/>
    </source>
</evidence>
<keyword evidence="3 6" id="KW-1133">Transmembrane helix</keyword>
<dbReference type="FunCoup" id="G3HVP1">
    <property type="interactions" value="219"/>
</dbReference>
<dbReference type="Pfam" id="PF00005">
    <property type="entry name" value="ABC_tran"/>
    <property type="match status" value="1"/>
</dbReference>
<reference evidence="11" key="1">
    <citation type="journal article" date="2011" name="Nat. Biotechnol.">
        <title>The genomic sequence of the Chinese hamster ovary (CHO)-K1 cell line.</title>
        <authorList>
            <person name="Xu X."/>
            <person name="Nagarajan H."/>
            <person name="Lewis N.E."/>
            <person name="Pan S."/>
            <person name="Cai Z."/>
            <person name="Liu X."/>
            <person name="Chen W."/>
            <person name="Xie M."/>
            <person name="Wang W."/>
            <person name="Hammond S."/>
            <person name="Andersen M.R."/>
            <person name="Neff N."/>
            <person name="Passarelli B."/>
            <person name="Koh W."/>
            <person name="Fan H.C."/>
            <person name="Wang J."/>
            <person name="Gui Y."/>
            <person name="Lee K.H."/>
            <person name="Betenbaugh M.J."/>
            <person name="Quake S.R."/>
            <person name="Famili I."/>
            <person name="Palsson B.O."/>
            <person name="Wang J."/>
        </authorList>
    </citation>
    <scope>NUCLEOTIDE SEQUENCE [LARGE SCALE GENOMIC DNA]</scope>
    <source>
        <strain evidence="11">CHO K1 cell line</strain>
    </source>
</reference>
<feature type="region of interest" description="Disordered" evidence="5">
    <location>
        <begin position="869"/>
        <end position="892"/>
    </location>
</feature>
<dbReference type="Pfam" id="PF12698">
    <property type="entry name" value="ABC2_membrane_3"/>
    <property type="match status" value="1"/>
</dbReference>
<feature type="transmembrane region" description="Helical" evidence="6">
    <location>
        <begin position="546"/>
        <end position="562"/>
    </location>
</feature>
<evidence type="ECO:0000256" key="5">
    <source>
        <dbReference type="SAM" id="MobiDB-lite"/>
    </source>
</evidence>
<evidence type="ECO:0000259" key="7">
    <source>
        <dbReference type="Pfam" id="PF00005"/>
    </source>
</evidence>
<feature type="domain" description="ABCA1-4-like C-terminal R2 regulatory" evidence="9">
    <location>
        <begin position="778"/>
        <end position="852"/>
    </location>
</feature>
<dbReference type="InterPro" id="IPR026082">
    <property type="entry name" value="ABCA"/>
</dbReference>
<dbReference type="STRING" id="10029.G3HVP1"/>
<sequence length="892" mass="100555">MALWYSACSRNTLRNPFVQVFVKFSVGLDAVELLKQIDDLDVLRLKLENNIDIIDQLNTLSSLTVNISSCVLYDRIQAADTVEEMEMVAEKLYKSNELFGRTYGMAAPWYFPVLPSYWKERFGCSEVKREKSNGLMFTNIMMQNTNPSANKTTRTIILSTHHLDEAEVLSDRIAFLEQGGLRCCGSPFYLKEAFGDGYHLTLTKKKSPNLDTNAICDTVAVTAMIQSHLPEAYLKEDIGGELVYVLPPFSTKVSGAYLSLLRALDKGMGKLNIGCYGISDTTVEEVFLNLTKDSQKSGNMSLEHLTQRKVGNPSVNGISTPDDLSVSSSNFTDRDDKVLTRSEKLDGFGLLMKKIMAILIKRFHHTRRNWKGLIAQVILPIVFVATAMGLGTLRDSSNSYPEIMISPSIYGTSEQTAFYAQCLQKDSLGKWNTSGEAIDNFGVCSCSDNVQVWYDPEGYHSLPAYLNSLNNFLLRVNMSEYDAARHGIIMYSHPYPGVQDQEQATISSLIDILVALSILMGYSVTTASFVTYIVREHQTKAKQLQHISGIGVTCYWVTNFIYDMTLELISETLKRIFLIFPQFCFGYGLIELSQQQAVLDFLKAYGVEYPSETFEMDKLGAMFVALVSQGTMFFLLRLLLNEWLIKKLRSLGHVDSHSSLVGYCPQEDALDDLVTVEEHLYFYARVHGIPEKDIKETVHKLLRRLHLMPYKDRSTSMCSYGTKRKLSTALALIGKPSILLLDEPSSGMDPKSKRHLWRIISEEVQNKCSVILTSHRFGRGFTVKVHLKNNKVSMENLTRFMQLHFPKTYLKDQHLSMLEYHVPVTAGGVANIFDLLETNKTALNITNFLVSQTTLEEVFINFAKDQKSYENADTSSHGSTLSVDSQDDRIES</sequence>
<evidence type="ECO:0000256" key="4">
    <source>
        <dbReference type="ARBA" id="ARBA00023136"/>
    </source>
</evidence>
<dbReference type="PANTHER" id="PTHR19229">
    <property type="entry name" value="ATP-BINDING CASSETTE TRANSPORTER SUBFAMILY A ABCA"/>
    <property type="match status" value="1"/>
</dbReference>
<dbReference type="GO" id="GO:0140359">
    <property type="term" value="F:ABC-type transporter activity"/>
    <property type="evidence" value="ECO:0007669"/>
    <property type="project" value="InterPro"/>
</dbReference>
<feature type="compositionally biased region" description="Polar residues" evidence="5">
    <location>
        <begin position="871"/>
        <end position="884"/>
    </location>
</feature>
<evidence type="ECO:0000256" key="1">
    <source>
        <dbReference type="ARBA" id="ARBA00004141"/>
    </source>
</evidence>
<evidence type="ECO:0000256" key="2">
    <source>
        <dbReference type="ARBA" id="ARBA00022692"/>
    </source>
</evidence>
<dbReference type="AlphaFoldDB" id="G3HVP1"/>